<dbReference type="PANTHER" id="PTHR36919:SF2">
    <property type="entry name" value="BLL6627 PROTEIN"/>
    <property type="match status" value="1"/>
</dbReference>
<keyword evidence="1" id="KW-0732">Signal</keyword>
<gene>
    <name evidence="3" type="ORF">QVH07_09990</name>
</gene>
<dbReference type="Proteomes" id="UP001171916">
    <property type="component" value="Unassembled WGS sequence"/>
</dbReference>
<evidence type="ECO:0000259" key="2">
    <source>
        <dbReference type="Pfam" id="PF09917"/>
    </source>
</evidence>
<organism evidence="3 4">
    <name type="scientific">Algoriphagus sediminis</name>
    <dbReference type="NCBI Taxonomy" id="3057113"/>
    <lineage>
        <taxon>Bacteria</taxon>
        <taxon>Pseudomonadati</taxon>
        <taxon>Bacteroidota</taxon>
        <taxon>Cytophagia</taxon>
        <taxon>Cytophagales</taxon>
        <taxon>Cyclobacteriaceae</taxon>
        <taxon>Algoriphagus</taxon>
    </lineage>
</organism>
<comment type="caution">
    <text evidence="3">The sequence shown here is derived from an EMBL/GenBank/DDBJ whole genome shotgun (WGS) entry which is preliminary data.</text>
</comment>
<protein>
    <submittedName>
        <fullName evidence="3">DUF2147 domain-containing protein</fullName>
    </submittedName>
</protein>
<dbReference type="PANTHER" id="PTHR36919">
    <property type="entry name" value="BLR1215 PROTEIN"/>
    <property type="match status" value="1"/>
</dbReference>
<dbReference type="InterPro" id="IPR019223">
    <property type="entry name" value="DUF2147"/>
</dbReference>
<evidence type="ECO:0000313" key="3">
    <source>
        <dbReference type="EMBL" id="MDN3204482.1"/>
    </source>
</evidence>
<proteinExistence type="predicted"/>
<evidence type="ECO:0000313" key="4">
    <source>
        <dbReference type="Proteomes" id="UP001171916"/>
    </source>
</evidence>
<feature type="chain" id="PRO_5045526932" evidence="1">
    <location>
        <begin position="23"/>
        <end position="145"/>
    </location>
</feature>
<dbReference type="Gene3D" id="2.40.128.520">
    <property type="match status" value="1"/>
</dbReference>
<reference evidence="3" key="1">
    <citation type="submission" date="2023-06" db="EMBL/GenBank/DDBJ databases">
        <title>Robiginitalea aurantiacus sp. nov. and Algoriphagus sediminis sp. nov., isolated from coastal sediment.</title>
        <authorList>
            <person name="Zhou Z.Y."/>
            <person name="An J."/>
            <person name="Jia Y.W."/>
            <person name="Du Z.J."/>
        </authorList>
    </citation>
    <scope>NUCLEOTIDE SEQUENCE</scope>
    <source>
        <strain evidence="3">C2-7</strain>
    </source>
</reference>
<feature type="signal peptide" evidence="1">
    <location>
        <begin position="1"/>
        <end position="22"/>
    </location>
</feature>
<evidence type="ECO:0000256" key="1">
    <source>
        <dbReference type="SAM" id="SignalP"/>
    </source>
</evidence>
<accession>A0ABT7YD89</accession>
<dbReference type="RefSeq" id="WP_290000064.1">
    <property type="nucleotide sequence ID" value="NZ_JAUEPH010000004.1"/>
</dbReference>
<keyword evidence="4" id="KW-1185">Reference proteome</keyword>
<dbReference type="EMBL" id="JAUEPH010000004">
    <property type="protein sequence ID" value="MDN3204482.1"/>
    <property type="molecule type" value="Genomic_DNA"/>
</dbReference>
<sequence>MKTPIALFLSLFFLGTSQIVRAQNQDAILGTWWNTEKSAKIEIIKNDDVYLGKIIFLTREENGEGPFLDTENSDPDLRDRPLMGLSILSGLKYNKGAWEDGEIYDPESGKTYSCEVKLEGEDKLKVKGYIGVSWVGRTVEWTRIK</sequence>
<name>A0ABT7YD89_9BACT</name>
<feature type="domain" description="DUF2147" evidence="2">
    <location>
        <begin position="30"/>
        <end position="143"/>
    </location>
</feature>
<dbReference type="Pfam" id="PF09917">
    <property type="entry name" value="DUF2147"/>
    <property type="match status" value="1"/>
</dbReference>